<gene>
    <name evidence="1" type="ORF">LIER_38804</name>
</gene>
<keyword evidence="2" id="KW-1185">Reference proteome</keyword>
<protein>
    <submittedName>
        <fullName evidence="1">Uncharacterized protein</fullName>
    </submittedName>
</protein>
<dbReference type="EMBL" id="BAABME010020041">
    <property type="protein sequence ID" value="GAA0159152.1"/>
    <property type="molecule type" value="Genomic_DNA"/>
</dbReference>
<sequence>MFERFLKRNLPNVFEEESPIQALEHIKYLDSIFATIGIEDVHTSEKSKIERFRDEMILDIQSRLSLMTLSSVHELENTALRVVMEYAKFRARRDNKRRKKYISRSSRQINCGFQGHLIRQRRFTRSQFRSHVANTQFSSVGSV</sequence>
<name>A0AAV3Q7K7_LITER</name>
<dbReference type="AlphaFoldDB" id="A0AAV3Q7K7"/>
<evidence type="ECO:0000313" key="1">
    <source>
        <dbReference type="EMBL" id="GAA0159152.1"/>
    </source>
</evidence>
<reference evidence="1 2" key="1">
    <citation type="submission" date="2024-01" db="EMBL/GenBank/DDBJ databases">
        <title>The complete chloroplast genome sequence of Lithospermum erythrorhizon: insights into the phylogenetic relationship among Boraginaceae species and the maternal lineages of purple gromwells.</title>
        <authorList>
            <person name="Okada T."/>
            <person name="Watanabe K."/>
        </authorList>
    </citation>
    <scope>NUCLEOTIDE SEQUENCE [LARGE SCALE GENOMIC DNA]</scope>
</reference>
<proteinExistence type="predicted"/>
<organism evidence="1 2">
    <name type="scientific">Lithospermum erythrorhizon</name>
    <name type="common">Purple gromwell</name>
    <name type="synonym">Lithospermum officinale var. erythrorhizon</name>
    <dbReference type="NCBI Taxonomy" id="34254"/>
    <lineage>
        <taxon>Eukaryota</taxon>
        <taxon>Viridiplantae</taxon>
        <taxon>Streptophyta</taxon>
        <taxon>Embryophyta</taxon>
        <taxon>Tracheophyta</taxon>
        <taxon>Spermatophyta</taxon>
        <taxon>Magnoliopsida</taxon>
        <taxon>eudicotyledons</taxon>
        <taxon>Gunneridae</taxon>
        <taxon>Pentapetalae</taxon>
        <taxon>asterids</taxon>
        <taxon>lamiids</taxon>
        <taxon>Boraginales</taxon>
        <taxon>Boraginaceae</taxon>
        <taxon>Boraginoideae</taxon>
        <taxon>Lithospermeae</taxon>
        <taxon>Lithospermum</taxon>
    </lineage>
</organism>
<accession>A0AAV3Q7K7</accession>
<evidence type="ECO:0000313" key="2">
    <source>
        <dbReference type="Proteomes" id="UP001454036"/>
    </source>
</evidence>
<dbReference type="Proteomes" id="UP001454036">
    <property type="component" value="Unassembled WGS sequence"/>
</dbReference>
<comment type="caution">
    <text evidence="1">The sequence shown here is derived from an EMBL/GenBank/DDBJ whole genome shotgun (WGS) entry which is preliminary data.</text>
</comment>